<evidence type="ECO:0000259" key="1">
    <source>
        <dbReference type="PROSITE" id="PS50994"/>
    </source>
</evidence>
<dbReference type="PROSITE" id="PS50994">
    <property type="entry name" value="INTEGRASE"/>
    <property type="match status" value="1"/>
</dbReference>
<organism evidence="2 3">
    <name type="scientific">Paraglomus occultum</name>
    <dbReference type="NCBI Taxonomy" id="144539"/>
    <lineage>
        <taxon>Eukaryota</taxon>
        <taxon>Fungi</taxon>
        <taxon>Fungi incertae sedis</taxon>
        <taxon>Mucoromycota</taxon>
        <taxon>Glomeromycotina</taxon>
        <taxon>Glomeromycetes</taxon>
        <taxon>Paraglomerales</taxon>
        <taxon>Paraglomeraceae</taxon>
        <taxon>Paraglomus</taxon>
    </lineage>
</organism>
<dbReference type="GO" id="GO:0005634">
    <property type="term" value="C:nucleus"/>
    <property type="evidence" value="ECO:0007669"/>
    <property type="project" value="UniProtKB-ARBA"/>
</dbReference>
<dbReference type="InterPro" id="IPR001584">
    <property type="entry name" value="Integrase_cat-core"/>
</dbReference>
<dbReference type="Proteomes" id="UP000789572">
    <property type="component" value="Unassembled WGS sequence"/>
</dbReference>
<sequence>MESLLSHFETSAQSTVNNAQRALEEIADINTLEMHIECLDQLVQIYRHLMIAPHVHLRLETIENLRSALKQKVNRLNSSSTSSRNRLIQYESTGGRRRVVIPVLITRNLREEGLSWSNIANLFGISDRTLRRRRNELNIPDDFTYSNVTDAELDNIVRQIKGENPFAGQILVMGGLRSRGLRVHRQRVRESLHRVDPFGTAMRLQNLIPRRRYSVAGPNALWHIDGNHKLIKWKFVIHGGIDGYSRCVVYLKCNPNNRATTVLNCFREACATWGVPSRTRSDHGMENIQVADFMINYRGTDRGSHLCGTSVHNQRIERLWGDLNRTLIKFFRLIFIHLEEEYNFDIDDVIQLYCLHYVYMERINRALNMFTENWNNHSIRTEHNRTPLQLRQIGMTANHYLAYEEYNNIDDNYGVEEIHDNNEQGDNEDGNVTDETFRNLLTRNEYDVLRNRFNPIDDDENSGINIFLETVAFVRQLLQSRSIEHQP</sequence>
<name>A0A9N9BX60_9GLOM</name>
<comment type="caution">
    <text evidence="2">The sequence shown here is derived from an EMBL/GenBank/DDBJ whole genome shotgun (WGS) entry which is preliminary data.</text>
</comment>
<protein>
    <submittedName>
        <fullName evidence="2">2723_t:CDS:1</fullName>
    </submittedName>
</protein>
<evidence type="ECO:0000313" key="2">
    <source>
        <dbReference type="EMBL" id="CAG8578640.1"/>
    </source>
</evidence>
<dbReference type="PANTHER" id="PTHR46791:SF5">
    <property type="entry name" value="CLR5 DOMAIN-CONTAINING PROTEIN-RELATED"/>
    <property type="match status" value="1"/>
</dbReference>
<dbReference type="InterPro" id="IPR012337">
    <property type="entry name" value="RNaseH-like_sf"/>
</dbReference>
<gene>
    <name evidence="2" type="ORF">POCULU_LOCUS6372</name>
</gene>
<feature type="domain" description="Integrase catalytic" evidence="1">
    <location>
        <begin position="214"/>
        <end position="395"/>
    </location>
</feature>
<dbReference type="OrthoDB" id="2389784at2759"/>
<proteinExistence type="predicted"/>
<dbReference type="InterPro" id="IPR058913">
    <property type="entry name" value="Integrase_dom_put"/>
</dbReference>
<accession>A0A9N9BX60</accession>
<dbReference type="GO" id="GO:0015074">
    <property type="term" value="P:DNA integration"/>
    <property type="evidence" value="ECO:0007669"/>
    <property type="project" value="InterPro"/>
</dbReference>
<keyword evidence="3" id="KW-1185">Reference proteome</keyword>
<dbReference type="GO" id="GO:0003676">
    <property type="term" value="F:nucleic acid binding"/>
    <property type="evidence" value="ECO:0007669"/>
    <property type="project" value="InterPro"/>
</dbReference>
<dbReference type="InterPro" id="IPR036397">
    <property type="entry name" value="RNaseH_sf"/>
</dbReference>
<dbReference type="AlphaFoldDB" id="A0A9N9BX60"/>
<dbReference type="PANTHER" id="PTHR46791">
    <property type="entry name" value="EXPRESSED PROTEIN"/>
    <property type="match status" value="1"/>
</dbReference>
<dbReference type="EMBL" id="CAJVPJ010001156">
    <property type="protein sequence ID" value="CAG8578640.1"/>
    <property type="molecule type" value="Genomic_DNA"/>
</dbReference>
<reference evidence="2" key="1">
    <citation type="submission" date="2021-06" db="EMBL/GenBank/DDBJ databases">
        <authorList>
            <person name="Kallberg Y."/>
            <person name="Tangrot J."/>
            <person name="Rosling A."/>
        </authorList>
    </citation>
    <scope>NUCLEOTIDE SEQUENCE</scope>
    <source>
        <strain evidence="2">IA702</strain>
    </source>
</reference>
<evidence type="ECO:0000313" key="3">
    <source>
        <dbReference type="Proteomes" id="UP000789572"/>
    </source>
</evidence>
<dbReference type="Pfam" id="PF24764">
    <property type="entry name" value="rva_4"/>
    <property type="match status" value="1"/>
</dbReference>
<dbReference type="Gene3D" id="3.30.420.10">
    <property type="entry name" value="Ribonuclease H-like superfamily/Ribonuclease H"/>
    <property type="match status" value="1"/>
</dbReference>
<dbReference type="SUPFAM" id="SSF53098">
    <property type="entry name" value="Ribonuclease H-like"/>
    <property type="match status" value="1"/>
</dbReference>